<evidence type="ECO:0000256" key="7">
    <source>
        <dbReference type="SAM" id="SignalP"/>
    </source>
</evidence>
<protein>
    <submittedName>
        <fullName evidence="11">Uncharacterized protein</fullName>
    </submittedName>
</protein>
<feature type="domain" description="Subtilisin-like protease fibronectin type-III" evidence="10">
    <location>
        <begin position="655"/>
        <end position="748"/>
    </location>
</feature>
<organism evidence="11 12">
    <name type="scientific">Papaver somniferum</name>
    <name type="common">Opium poppy</name>
    <dbReference type="NCBI Taxonomy" id="3469"/>
    <lineage>
        <taxon>Eukaryota</taxon>
        <taxon>Viridiplantae</taxon>
        <taxon>Streptophyta</taxon>
        <taxon>Embryophyta</taxon>
        <taxon>Tracheophyta</taxon>
        <taxon>Spermatophyta</taxon>
        <taxon>Magnoliopsida</taxon>
        <taxon>Ranunculales</taxon>
        <taxon>Papaveraceae</taxon>
        <taxon>Papaveroideae</taxon>
        <taxon>Papaver</taxon>
    </lineage>
</organism>
<dbReference type="STRING" id="3469.A0A4Y7LCD7"/>
<evidence type="ECO:0000256" key="5">
    <source>
        <dbReference type="ARBA" id="ARBA00022825"/>
    </source>
</evidence>
<dbReference type="Gene3D" id="3.30.70.80">
    <property type="entry name" value="Peptidase S8 propeptide/proteinase inhibitor I9"/>
    <property type="match status" value="1"/>
</dbReference>
<feature type="chain" id="PRO_5021413265" evidence="7">
    <location>
        <begin position="30"/>
        <end position="755"/>
    </location>
</feature>
<dbReference type="Gene3D" id="3.40.50.200">
    <property type="entry name" value="Peptidase S8/S53 domain"/>
    <property type="match status" value="1"/>
</dbReference>
<keyword evidence="4 6" id="KW-0378">Hydrolase</keyword>
<keyword evidence="3 7" id="KW-0732">Signal</keyword>
<proteinExistence type="inferred from homology"/>
<keyword evidence="5 6" id="KW-0720">Serine protease</keyword>
<keyword evidence="12" id="KW-1185">Reference proteome</keyword>
<dbReference type="Pfam" id="PF17766">
    <property type="entry name" value="fn3_6"/>
    <property type="match status" value="1"/>
</dbReference>
<dbReference type="OMA" id="ASLCMIN"/>
<feature type="signal peptide" evidence="7">
    <location>
        <begin position="1"/>
        <end position="29"/>
    </location>
</feature>
<dbReference type="FunFam" id="3.30.70.80:FF:000002">
    <property type="entry name" value="Subtilisin-like protease SBT5.3"/>
    <property type="match status" value="1"/>
</dbReference>
<dbReference type="Gene3D" id="2.60.40.2310">
    <property type="match status" value="1"/>
</dbReference>
<dbReference type="CDD" id="cd02120">
    <property type="entry name" value="PA_subtilisin_like"/>
    <property type="match status" value="1"/>
</dbReference>
<feature type="active site" description="Charge relay system" evidence="6">
    <location>
        <position position="541"/>
    </location>
</feature>
<dbReference type="EMBL" id="CM010725">
    <property type="protein sequence ID" value="RZC82188.1"/>
    <property type="molecule type" value="Genomic_DNA"/>
</dbReference>
<gene>
    <name evidence="11" type="ORF">C5167_044982</name>
</gene>
<dbReference type="InterPro" id="IPR022398">
    <property type="entry name" value="Peptidase_S8_His-AS"/>
</dbReference>
<dbReference type="PROSITE" id="PS00137">
    <property type="entry name" value="SUBTILASE_HIS"/>
    <property type="match status" value="1"/>
</dbReference>
<dbReference type="PANTHER" id="PTHR10795">
    <property type="entry name" value="PROPROTEIN CONVERTASE SUBTILISIN/KEXIN"/>
    <property type="match status" value="1"/>
</dbReference>
<dbReference type="GO" id="GO:0004252">
    <property type="term" value="F:serine-type endopeptidase activity"/>
    <property type="evidence" value="ECO:0007669"/>
    <property type="project" value="UniProtKB-UniRule"/>
</dbReference>
<keyword evidence="2 6" id="KW-0645">Protease</keyword>
<dbReference type="InterPro" id="IPR036852">
    <property type="entry name" value="Peptidase_S8/S53_dom_sf"/>
</dbReference>
<evidence type="ECO:0000256" key="3">
    <source>
        <dbReference type="ARBA" id="ARBA00022729"/>
    </source>
</evidence>
<evidence type="ECO:0000259" key="10">
    <source>
        <dbReference type="Pfam" id="PF17766"/>
    </source>
</evidence>
<feature type="active site" description="Charge relay system" evidence="6">
    <location>
        <position position="213"/>
    </location>
</feature>
<evidence type="ECO:0000313" key="12">
    <source>
        <dbReference type="Proteomes" id="UP000316621"/>
    </source>
</evidence>
<dbReference type="Gene3D" id="3.50.30.30">
    <property type="match status" value="1"/>
</dbReference>
<dbReference type="InterPro" id="IPR015500">
    <property type="entry name" value="Peptidase_S8_subtilisin-rel"/>
</dbReference>
<dbReference type="PROSITE" id="PS51892">
    <property type="entry name" value="SUBTILASE"/>
    <property type="match status" value="1"/>
</dbReference>
<dbReference type="Pfam" id="PF00082">
    <property type="entry name" value="Peptidase_S8"/>
    <property type="match status" value="1"/>
</dbReference>
<dbReference type="CDD" id="cd04852">
    <property type="entry name" value="Peptidases_S8_3"/>
    <property type="match status" value="1"/>
</dbReference>
<feature type="active site" description="Charge relay system" evidence="6">
    <location>
        <position position="150"/>
    </location>
</feature>
<dbReference type="InterPro" id="IPR041469">
    <property type="entry name" value="Subtilisin-like_FN3"/>
</dbReference>
<dbReference type="InterPro" id="IPR010259">
    <property type="entry name" value="S8pro/Inhibitor_I9"/>
</dbReference>
<dbReference type="Gramene" id="RZC82188">
    <property type="protein sequence ID" value="RZC82188"/>
    <property type="gene ID" value="C5167_044982"/>
</dbReference>
<evidence type="ECO:0000256" key="4">
    <source>
        <dbReference type="ARBA" id="ARBA00022801"/>
    </source>
</evidence>
<name>A0A4Y7LCD7_PAPSO</name>
<dbReference type="Proteomes" id="UP000316621">
    <property type="component" value="Chromosome 11"/>
</dbReference>
<dbReference type="PROSITE" id="PS00138">
    <property type="entry name" value="SUBTILASE_SER"/>
    <property type="match status" value="1"/>
</dbReference>
<evidence type="ECO:0000259" key="9">
    <source>
        <dbReference type="Pfam" id="PF05922"/>
    </source>
</evidence>
<evidence type="ECO:0000256" key="6">
    <source>
        <dbReference type="PROSITE-ProRule" id="PRU01240"/>
    </source>
</evidence>
<dbReference type="InterPro" id="IPR034197">
    <property type="entry name" value="Peptidases_S8_3"/>
</dbReference>
<dbReference type="InterPro" id="IPR045051">
    <property type="entry name" value="SBT"/>
</dbReference>
<dbReference type="SUPFAM" id="SSF52743">
    <property type="entry name" value="Subtilisin-like"/>
    <property type="match status" value="1"/>
</dbReference>
<dbReference type="Pfam" id="PF05922">
    <property type="entry name" value="Inhibitor_I9"/>
    <property type="match status" value="1"/>
</dbReference>
<accession>A0A4Y7LCD7</accession>
<sequence length="755" mass="80951">MKIMNQLTKPTADLAVFLLIFALLNEASSTTTKHYIVYMGEHSFSDSDSVISSNHEMLASITGSIPQAEDAAIHHYSKSFRGFSAILTPEQAQKLSETESVISVFESTAVPLHTTHSWEFLGINAIQELNQSMPDEPQSDVIVGSESFNDEGLGPIPKRFKGECIIGDQFTVQNCNRKIIGARYYYEGFEAEFGPLESRNRTFIRSVRDTEGHGTHVASTIAGSLVNNASLFGIAIGTARGGSPNARLAIYKPCWFSFCNGADVLSALDDAIEDGVDVISLSLGPPPTSYFSDVISIGSFHAFKKGILVSASAGNSGTPGTACNVPPWILTVAASSTDRELNSNVLLGNSKVLKGSSINSLKMETKSYGIITASAAAAKGVPARNASLCMINTLDPNLIKGKIVVCTAGDFTDARIRKSIVIRQGGGAGMILIDPIFANDVGFQFFTPTILIGETEAEVLFEYLNTTNRNPTAKFYPTMTVLNTRPAPVMASFSSMGPNILTPEIIKPDITAPGVNILAAWSPLAVDAEGSVNYYIISGTSMSCPHISGVAAFIKSRRPAWSPSAIKSAIMTTATVMDNTWKLISKDPNGSPTTPFDYGSGHVNPLAALDPGLIYDFGPDDIIDFICTYGATAAQFRNLTTEPITCKNPPIPTYNLNYPSIGVTNMNGTVTVLRTATYWGHGSAVFTASVENPAGVEVFVKPNELMFKETGEKLSYEVEFTAYRTSNGSFVFGSIIWKNGAYKVRSPIGLNVTSI</sequence>
<dbReference type="InterPro" id="IPR037045">
    <property type="entry name" value="S8pro/Inhibitor_I9_sf"/>
</dbReference>
<evidence type="ECO:0000259" key="8">
    <source>
        <dbReference type="Pfam" id="PF00082"/>
    </source>
</evidence>
<feature type="domain" description="Peptidase S8/S53" evidence="8">
    <location>
        <begin position="206"/>
        <end position="601"/>
    </location>
</feature>
<evidence type="ECO:0000256" key="2">
    <source>
        <dbReference type="ARBA" id="ARBA00022670"/>
    </source>
</evidence>
<reference evidence="11 12" key="1">
    <citation type="journal article" date="2018" name="Science">
        <title>The opium poppy genome and morphinan production.</title>
        <authorList>
            <person name="Guo L."/>
            <person name="Winzer T."/>
            <person name="Yang X."/>
            <person name="Li Y."/>
            <person name="Ning Z."/>
            <person name="He Z."/>
            <person name="Teodor R."/>
            <person name="Lu Y."/>
            <person name="Bowser T.A."/>
            <person name="Graham I.A."/>
            <person name="Ye K."/>
        </authorList>
    </citation>
    <scope>NUCLEOTIDE SEQUENCE [LARGE SCALE GENOMIC DNA]</scope>
    <source>
        <strain evidence="12">cv. HN1</strain>
        <tissue evidence="11">Leaves</tissue>
    </source>
</reference>
<dbReference type="InterPro" id="IPR023828">
    <property type="entry name" value="Peptidase_S8_Ser-AS"/>
</dbReference>
<dbReference type="FunFam" id="3.40.50.200:FF:000006">
    <property type="entry name" value="Subtilisin-like protease SBT1.5"/>
    <property type="match status" value="1"/>
</dbReference>
<feature type="domain" description="Inhibitor I9" evidence="9">
    <location>
        <begin position="35"/>
        <end position="113"/>
    </location>
</feature>
<evidence type="ECO:0000256" key="1">
    <source>
        <dbReference type="ARBA" id="ARBA00011073"/>
    </source>
</evidence>
<evidence type="ECO:0000313" key="11">
    <source>
        <dbReference type="EMBL" id="RZC82188.1"/>
    </source>
</evidence>
<dbReference type="InterPro" id="IPR000209">
    <property type="entry name" value="Peptidase_S8/S53_dom"/>
</dbReference>
<dbReference type="AlphaFoldDB" id="A0A4Y7LCD7"/>
<comment type="similarity">
    <text evidence="1 6">Belongs to the peptidase S8 family.</text>
</comment>
<dbReference type="GO" id="GO:0006508">
    <property type="term" value="P:proteolysis"/>
    <property type="evidence" value="ECO:0007669"/>
    <property type="project" value="UniProtKB-KW"/>
</dbReference>
<dbReference type="PRINTS" id="PR00723">
    <property type="entry name" value="SUBTILISIN"/>
</dbReference>